<proteinExistence type="predicted"/>
<name>A0A7W7JXN9_9SPHN</name>
<protein>
    <submittedName>
        <fullName evidence="1">Uncharacterized protein</fullName>
    </submittedName>
</protein>
<dbReference type="RefSeq" id="WP_184161541.1">
    <property type="nucleotide sequence ID" value="NZ_JACHLN010000001.1"/>
</dbReference>
<comment type="caution">
    <text evidence="1">The sequence shown here is derived from an EMBL/GenBank/DDBJ whole genome shotgun (WGS) entry which is preliminary data.</text>
</comment>
<evidence type="ECO:0000313" key="2">
    <source>
        <dbReference type="Proteomes" id="UP000575241"/>
    </source>
</evidence>
<dbReference type="Proteomes" id="UP000575241">
    <property type="component" value="Unassembled WGS sequence"/>
</dbReference>
<reference evidence="1 2" key="1">
    <citation type="submission" date="2020-08" db="EMBL/GenBank/DDBJ databases">
        <title>Functional genomics of gut bacteria from endangered species of beetles.</title>
        <authorList>
            <person name="Carlos-Shanley C."/>
        </authorList>
    </citation>
    <scope>NUCLEOTIDE SEQUENCE [LARGE SCALE GENOMIC DNA]</scope>
    <source>
        <strain evidence="1 2">S00224</strain>
    </source>
</reference>
<dbReference type="AlphaFoldDB" id="A0A7W7JXN9"/>
<dbReference type="EMBL" id="JACHLN010000001">
    <property type="protein sequence ID" value="MBB4837269.1"/>
    <property type="molecule type" value="Genomic_DNA"/>
</dbReference>
<evidence type="ECO:0000313" key="1">
    <source>
        <dbReference type="EMBL" id="MBB4837269.1"/>
    </source>
</evidence>
<organism evidence="1 2">
    <name type="scientific">Sphingomonas kyeonggiensis</name>
    <dbReference type="NCBI Taxonomy" id="1268553"/>
    <lineage>
        <taxon>Bacteria</taxon>
        <taxon>Pseudomonadati</taxon>
        <taxon>Pseudomonadota</taxon>
        <taxon>Alphaproteobacteria</taxon>
        <taxon>Sphingomonadales</taxon>
        <taxon>Sphingomonadaceae</taxon>
        <taxon>Sphingomonas</taxon>
    </lineage>
</organism>
<keyword evidence="2" id="KW-1185">Reference proteome</keyword>
<gene>
    <name evidence="1" type="ORF">HNP52_000320</name>
</gene>
<accession>A0A7W7JXN9</accession>
<sequence length="94" mass="10065">MDTYEAALLLVADAYAAAVDANGGKSLARVATIVVNRGSFFERLRDGGGCTVQNLERLIEWFRVPGNWPLNIIPDVARTALVTMGRPAFEAAAA</sequence>